<organism evidence="1 2">
    <name type="scientific">Niastella yeongjuensis</name>
    <dbReference type="NCBI Taxonomy" id="354355"/>
    <lineage>
        <taxon>Bacteria</taxon>
        <taxon>Pseudomonadati</taxon>
        <taxon>Bacteroidota</taxon>
        <taxon>Chitinophagia</taxon>
        <taxon>Chitinophagales</taxon>
        <taxon>Chitinophagaceae</taxon>
        <taxon>Niastella</taxon>
    </lineage>
</organism>
<comment type="caution">
    <text evidence="1">The sequence shown here is derived from an EMBL/GenBank/DDBJ whole genome shotgun (WGS) entry which is preliminary data.</text>
</comment>
<keyword evidence="2" id="KW-1185">Reference proteome</keyword>
<dbReference type="PANTHER" id="PTHR38477:SF1">
    <property type="entry name" value="MUREIN L,D-TRANSPEPTIDASE CATALYTIC DOMAIN FAMILY PROTEIN"/>
    <property type="match status" value="1"/>
</dbReference>
<dbReference type="OrthoDB" id="1247236at2"/>
<dbReference type="STRING" id="354355.SAMN05660816_06092"/>
<evidence type="ECO:0000313" key="2">
    <source>
        <dbReference type="Proteomes" id="UP000192610"/>
    </source>
</evidence>
<dbReference type="PANTHER" id="PTHR38477">
    <property type="entry name" value="HYPOTHETICAL EXPORTED PROTEIN"/>
    <property type="match status" value="1"/>
</dbReference>
<evidence type="ECO:0000313" key="1">
    <source>
        <dbReference type="EMBL" id="OQP49332.1"/>
    </source>
</evidence>
<accession>A0A1V9ETH5</accession>
<proteinExistence type="predicted"/>
<sequence length="286" mass="31714">MKTLIVLGAANIFLGFASFVLSNHVEKTRTIEDNNSVIATHKRFVKPIKHPLLAAVANSACKKLVKIKTKIRITRKKTTLPVFIKANAVAGTKNAVAMQKETGLDDYNYMQLIDKAEKLEEYAKLNGYSTEYGFLINMGMKSGKKRFFVIDLSSMVIIDRGIVSHGRGREPQTPNKTYSNVPGSNCTSLGIYEVGKSDTSVGGASYKLYGLQESNSNASKRSIVLHAMDTIPENEMEHPIFQSKGSPTISNTFLNEVSTIIKKDSKPVLMWIFDTERESELLSSCY</sequence>
<dbReference type="EMBL" id="LVXG01000015">
    <property type="protein sequence ID" value="OQP49332.1"/>
    <property type="molecule type" value="Genomic_DNA"/>
</dbReference>
<name>A0A1V9ETH5_9BACT</name>
<dbReference type="Pfam" id="PF13645">
    <property type="entry name" value="YkuD_2"/>
    <property type="match status" value="1"/>
</dbReference>
<dbReference type="RefSeq" id="WP_081200317.1">
    <property type="nucleotide sequence ID" value="NZ_FOCZ01000017.1"/>
</dbReference>
<gene>
    <name evidence="1" type="ORF">A4H97_28755</name>
</gene>
<protein>
    <submittedName>
        <fullName evidence="1">Uncharacterized protein</fullName>
    </submittedName>
</protein>
<dbReference type="AlphaFoldDB" id="A0A1V9ETH5"/>
<dbReference type="InterPro" id="IPR032676">
    <property type="entry name" value="YkuD_2"/>
</dbReference>
<dbReference type="Proteomes" id="UP000192610">
    <property type="component" value="Unassembled WGS sequence"/>
</dbReference>
<reference evidence="2" key="1">
    <citation type="submission" date="2016-04" db="EMBL/GenBank/DDBJ databases">
        <authorList>
            <person name="Chen L."/>
            <person name="Zhuang W."/>
            <person name="Wang G."/>
        </authorList>
    </citation>
    <scope>NUCLEOTIDE SEQUENCE [LARGE SCALE GENOMIC DNA]</scope>
    <source>
        <strain evidence="2">17621</strain>
    </source>
</reference>